<evidence type="ECO:0000313" key="9">
    <source>
        <dbReference type="Proteomes" id="UP000007383"/>
    </source>
</evidence>
<dbReference type="GO" id="GO:0005886">
    <property type="term" value="C:plasma membrane"/>
    <property type="evidence" value="ECO:0007669"/>
    <property type="project" value="UniProtKB-SubCell"/>
</dbReference>
<name>H9UFT4_SPIAZ</name>
<dbReference type="GO" id="GO:0005436">
    <property type="term" value="F:sodium:phosphate symporter activity"/>
    <property type="evidence" value="ECO:0007669"/>
    <property type="project" value="InterPro"/>
</dbReference>
<dbReference type="HOGENOM" id="CLU_025623_0_1_12"/>
<dbReference type="eggNOG" id="COG1283">
    <property type="taxonomic scope" value="Bacteria"/>
</dbReference>
<reference evidence="9" key="1">
    <citation type="journal article" date="2013" name="Stand. Genomic Sci.">
        <title>Complete genome sequence of the halophilic bacterium Spirochaeta africana type strain (Z-7692(T)) from the alkaline Lake Magadi in the East African Rift.</title>
        <authorList>
            <person name="Liolos K."/>
            <person name="Abt B."/>
            <person name="Scheuner C."/>
            <person name="Teshima H."/>
            <person name="Held B."/>
            <person name="Lapidus A."/>
            <person name="Nolan M."/>
            <person name="Lucas S."/>
            <person name="Deshpande S."/>
            <person name="Cheng J.F."/>
            <person name="Tapia R."/>
            <person name="Goodwin L.A."/>
            <person name="Pitluck S."/>
            <person name="Pagani I."/>
            <person name="Ivanova N."/>
            <person name="Mavromatis K."/>
            <person name="Mikhailova N."/>
            <person name="Huntemann M."/>
            <person name="Pati A."/>
            <person name="Chen A."/>
            <person name="Palaniappan K."/>
            <person name="Land M."/>
            <person name="Rohde M."/>
            <person name="Tindall B.J."/>
            <person name="Detter J.C."/>
            <person name="Goker M."/>
            <person name="Bristow J."/>
            <person name="Eisen J.A."/>
            <person name="Markowitz V."/>
            <person name="Hugenholtz P."/>
            <person name="Woyke T."/>
            <person name="Klenk H.P."/>
            <person name="Kyrpides N.C."/>
        </authorList>
    </citation>
    <scope>NUCLEOTIDE SEQUENCE</scope>
    <source>
        <strain evidence="9">ATCC 700263 / DSM 8902 / Z-7692</strain>
    </source>
</reference>
<evidence type="ECO:0000256" key="6">
    <source>
        <dbReference type="SAM" id="Phobius"/>
    </source>
</evidence>
<feature type="transmembrane region" description="Helical" evidence="6">
    <location>
        <begin position="108"/>
        <end position="126"/>
    </location>
</feature>
<dbReference type="AlphaFoldDB" id="H9UFT4"/>
<feature type="transmembrane region" description="Helical" evidence="6">
    <location>
        <begin position="80"/>
        <end position="102"/>
    </location>
</feature>
<keyword evidence="2" id="KW-1003">Cell membrane</keyword>
<dbReference type="OrthoDB" id="9763003at2"/>
<dbReference type="GO" id="GO:0044341">
    <property type="term" value="P:sodium-dependent phosphate transport"/>
    <property type="evidence" value="ECO:0007669"/>
    <property type="project" value="InterPro"/>
</dbReference>
<keyword evidence="5 6" id="KW-0472">Membrane</keyword>
<accession>H9UFT4</accession>
<dbReference type="KEGG" id="sfc:Spiaf_0269"/>
<feature type="transmembrane region" description="Helical" evidence="6">
    <location>
        <begin position="138"/>
        <end position="156"/>
    </location>
</feature>
<evidence type="ECO:0000313" key="8">
    <source>
        <dbReference type="EMBL" id="AFG36377.1"/>
    </source>
</evidence>
<keyword evidence="4 6" id="KW-1133">Transmembrane helix</keyword>
<dbReference type="Pfam" id="PF02690">
    <property type="entry name" value="Na_Pi_cotrans"/>
    <property type="match status" value="2"/>
</dbReference>
<dbReference type="Gene3D" id="1.20.58.220">
    <property type="entry name" value="Phosphate transport system protein phou homolog 2, domain 2"/>
    <property type="match status" value="1"/>
</dbReference>
<proteinExistence type="predicted"/>
<feature type="transmembrane region" description="Helical" evidence="6">
    <location>
        <begin position="47"/>
        <end position="73"/>
    </location>
</feature>
<dbReference type="InterPro" id="IPR038078">
    <property type="entry name" value="PhoU-like_sf"/>
</dbReference>
<evidence type="ECO:0000256" key="3">
    <source>
        <dbReference type="ARBA" id="ARBA00022692"/>
    </source>
</evidence>
<dbReference type="InterPro" id="IPR004633">
    <property type="entry name" value="NaPi_cotrn-rel/YqeW-like"/>
</dbReference>
<keyword evidence="3 6" id="KW-0812">Transmembrane</keyword>
<dbReference type="PATRIC" id="fig|889378.3.peg.274"/>
<dbReference type="Proteomes" id="UP000007383">
    <property type="component" value="Chromosome"/>
</dbReference>
<dbReference type="InterPro" id="IPR026022">
    <property type="entry name" value="PhoU_dom"/>
</dbReference>
<organism evidence="8 9">
    <name type="scientific">Spirochaeta africana (strain ATCC 700263 / DSM 8902 / Z-7692)</name>
    <dbReference type="NCBI Taxonomy" id="889378"/>
    <lineage>
        <taxon>Bacteria</taxon>
        <taxon>Pseudomonadati</taxon>
        <taxon>Spirochaetota</taxon>
        <taxon>Spirochaetia</taxon>
        <taxon>Spirochaetales</taxon>
        <taxon>Spirochaetaceae</taxon>
        <taxon>Spirochaeta</taxon>
    </lineage>
</organism>
<protein>
    <submittedName>
        <fullName evidence="8">Na/Pi-cotransporter</fullName>
    </submittedName>
</protein>
<sequence length="576" mass="63468">MLQLIIELGGSLGLFLFGMRVMSDGIQKAAGDRLQSILQFMTGNRFAAIGTGFLITILVQSSSASTVMVVGFVNAKLLTLAQAIGVILGANIGTTVTGWIVAVFGFSVNISAASFPALALGAFLIFNKKLRRQDWGEALIGFGILFLGLMFLKDAVPDINDHPEILEFIARFTDYGILSLLIFIIVGALLTVVLQSSSAAVAVTLTMAYAGWVDYPTAAAIILGENIGTTFTAFLASIGTDINARRAARAHTLFNVFGVLWMLIMFVPFLRIVDWIVPGQMLGATAPEAMQLLLPAHLAAFHTLFNVVNTLLFVAWVPAFARLVQRLVPQSEDIPDADYSLAYMLPHVAQNPELYLLQIKDEVGRMAGVVLHMYRTVLDVLGNPDARMGSEVQELKRQEDVTDLMEEEISSVLAAASNEAMNVSGIAQVNTMMRIINELERMADSCYNLTLILERRHNKGYEFDPDAQQDLVSYAQQVLRFVEYVHEHLLRRLDSVQLETAYDLEQQIDAGRDTLKKAARRRIKKRSTRIKAELLYIDILNQIEHIGDFALNIARCQRELPKGSDRALETAATGGK</sequence>
<feature type="transmembrane region" description="Helical" evidence="6">
    <location>
        <begin position="293"/>
        <end position="317"/>
    </location>
</feature>
<evidence type="ECO:0000256" key="4">
    <source>
        <dbReference type="ARBA" id="ARBA00022989"/>
    </source>
</evidence>
<evidence type="ECO:0000256" key="5">
    <source>
        <dbReference type="ARBA" id="ARBA00023136"/>
    </source>
</evidence>
<evidence type="ECO:0000259" key="7">
    <source>
        <dbReference type="Pfam" id="PF01895"/>
    </source>
</evidence>
<evidence type="ECO:0000256" key="2">
    <source>
        <dbReference type="ARBA" id="ARBA00022475"/>
    </source>
</evidence>
<dbReference type="PANTHER" id="PTHR10010">
    <property type="entry name" value="SOLUTE CARRIER FAMILY 34 SODIUM PHOSPHATE , MEMBER 2-RELATED"/>
    <property type="match status" value="1"/>
</dbReference>
<dbReference type="EMBL" id="CP003282">
    <property type="protein sequence ID" value="AFG36377.1"/>
    <property type="molecule type" value="Genomic_DNA"/>
</dbReference>
<dbReference type="SUPFAM" id="SSF109755">
    <property type="entry name" value="PhoU-like"/>
    <property type="match status" value="1"/>
</dbReference>
<dbReference type="RefSeq" id="WP_014454375.1">
    <property type="nucleotide sequence ID" value="NC_017098.1"/>
</dbReference>
<dbReference type="NCBIfam" id="NF037997">
    <property type="entry name" value="Na_Pi_symport"/>
    <property type="match status" value="1"/>
</dbReference>
<dbReference type="NCBIfam" id="TIGR00704">
    <property type="entry name" value="NaPi_cotrn_rel"/>
    <property type="match status" value="1"/>
</dbReference>
<feature type="transmembrane region" description="Helical" evidence="6">
    <location>
        <begin position="176"/>
        <end position="194"/>
    </location>
</feature>
<dbReference type="InterPro" id="IPR003841">
    <property type="entry name" value="Na/Pi_transpt"/>
</dbReference>
<dbReference type="PANTHER" id="PTHR10010:SF46">
    <property type="entry name" value="SODIUM-DEPENDENT PHOSPHATE TRANSPORT PROTEIN 2B"/>
    <property type="match status" value="1"/>
</dbReference>
<gene>
    <name evidence="8" type="ordered locus">Spiaf_0269</name>
</gene>
<feature type="transmembrane region" description="Helical" evidence="6">
    <location>
        <begin position="253"/>
        <end position="273"/>
    </location>
</feature>
<dbReference type="STRING" id="889378.Spiaf_0269"/>
<feature type="domain" description="PhoU" evidence="7">
    <location>
        <begin position="364"/>
        <end position="449"/>
    </location>
</feature>
<comment type="subcellular location">
    <subcellularLocation>
        <location evidence="1">Cell membrane</location>
        <topology evidence="1">Multi-pass membrane protein</topology>
    </subcellularLocation>
</comment>
<keyword evidence="9" id="KW-1185">Reference proteome</keyword>
<evidence type="ECO:0000256" key="1">
    <source>
        <dbReference type="ARBA" id="ARBA00004651"/>
    </source>
</evidence>
<dbReference type="Pfam" id="PF01895">
    <property type="entry name" value="PhoU"/>
    <property type="match status" value="1"/>
</dbReference>